<dbReference type="InterPro" id="IPR011032">
    <property type="entry name" value="GroES-like_sf"/>
</dbReference>
<feature type="domain" description="Enoyl reductase (ER)" evidence="3">
    <location>
        <begin position="17"/>
        <end position="332"/>
    </location>
</feature>
<dbReference type="Gene3D" id="3.40.50.720">
    <property type="entry name" value="NAD(P)-binding Rossmann-like Domain"/>
    <property type="match status" value="1"/>
</dbReference>
<dbReference type="EMBL" id="BOPG01000105">
    <property type="protein sequence ID" value="GIJ63980.1"/>
    <property type="molecule type" value="Genomic_DNA"/>
</dbReference>
<dbReference type="InterPro" id="IPR014182">
    <property type="entry name" value="ADH_Zn_typ-1"/>
</dbReference>
<keyword evidence="5" id="KW-1185">Reference proteome</keyword>
<dbReference type="Proteomes" id="UP000612585">
    <property type="component" value="Unassembled WGS sequence"/>
</dbReference>
<evidence type="ECO:0000313" key="5">
    <source>
        <dbReference type="Proteomes" id="UP000612585"/>
    </source>
</evidence>
<accession>A0A8J3ZM81</accession>
<keyword evidence="1" id="KW-0521">NADP</keyword>
<protein>
    <recommendedName>
        <fullName evidence="2">Zinc-type alcohol dehydrogenase-like protein</fullName>
    </recommendedName>
</protein>
<reference evidence="4" key="1">
    <citation type="submission" date="2021-01" db="EMBL/GenBank/DDBJ databases">
        <title>Whole genome shotgun sequence of Virgisporangium aurantiacum NBRC 16421.</title>
        <authorList>
            <person name="Komaki H."/>
            <person name="Tamura T."/>
        </authorList>
    </citation>
    <scope>NUCLEOTIDE SEQUENCE</scope>
    <source>
        <strain evidence="4">NBRC 16421</strain>
    </source>
</reference>
<evidence type="ECO:0000313" key="4">
    <source>
        <dbReference type="EMBL" id="GIJ63980.1"/>
    </source>
</evidence>
<dbReference type="CDD" id="cd08252">
    <property type="entry name" value="AL_MDR"/>
    <property type="match status" value="1"/>
</dbReference>
<dbReference type="PANTHER" id="PTHR44154">
    <property type="entry name" value="QUINONE OXIDOREDUCTASE"/>
    <property type="match status" value="1"/>
</dbReference>
<comment type="caution">
    <text evidence="4">The sequence shown here is derived from an EMBL/GenBank/DDBJ whole genome shotgun (WGS) entry which is preliminary data.</text>
</comment>
<evidence type="ECO:0000256" key="2">
    <source>
        <dbReference type="RuleBase" id="RU364000"/>
    </source>
</evidence>
<dbReference type="Gene3D" id="3.90.180.10">
    <property type="entry name" value="Medium-chain alcohol dehydrogenases, catalytic domain"/>
    <property type="match status" value="1"/>
</dbReference>
<dbReference type="SUPFAM" id="SSF51735">
    <property type="entry name" value="NAD(P)-binding Rossmann-fold domains"/>
    <property type="match status" value="1"/>
</dbReference>
<name>A0A8J3ZM81_9ACTN</name>
<dbReference type="RefSeq" id="WP_239152901.1">
    <property type="nucleotide sequence ID" value="NZ_BOPG01000105.1"/>
</dbReference>
<comment type="similarity">
    <text evidence="2">Belongs to the zinc-containing alcohol dehydrogenase family. Quinone oxidoreductase subfamily.</text>
</comment>
<dbReference type="Pfam" id="PF08240">
    <property type="entry name" value="ADH_N"/>
    <property type="match status" value="1"/>
</dbReference>
<dbReference type="Pfam" id="PF13602">
    <property type="entry name" value="ADH_zinc_N_2"/>
    <property type="match status" value="1"/>
</dbReference>
<organism evidence="4 5">
    <name type="scientific">Virgisporangium aurantiacum</name>
    <dbReference type="NCBI Taxonomy" id="175570"/>
    <lineage>
        <taxon>Bacteria</taxon>
        <taxon>Bacillati</taxon>
        <taxon>Actinomycetota</taxon>
        <taxon>Actinomycetes</taxon>
        <taxon>Micromonosporales</taxon>
        <taxon>Micromonosporaceae</taxon>
        <taxon>Virgisporangium</taxon>
    </lineage>
</organism>
<dbReference type="PANTHER" id="PTHR44154:SF1">
    <property type="entry name" value="QUINONE OXIDOREDUCTASE"/>
    <property type="match status" value="1"/>
</dbReference>
<dbReference type="SMART" id="SM00829">
    <property type="entry name" value="PKS_ER"/>
    <property type="match status" value="1"/>
</dbReference>
<proteinExistence type="inferred from homology"/>
<evidence type="ECO:0000259" key="3">
    <source>
        <dbReference type="SMART" id="SM00829"/>
    </source>
</evidence>
<sequence>MSEMMRAVGYRESLPITDPRSLIDVEVPVPEPGHHDLLVRVEAVSVNPVDVKVRAGNDPRGQIKILGYDAAGVVTAIGDGVTRFAVGDTVWYAGSIDRPGTNAQYHVVNEHVVGHKPASLSFARAAALPLTTITAWETLDSFTLDARKQPGGTLLVVGGAGGVGSALIQLARALTDLTVIATASRPESARWVTDLGAHHVTDHRDLAASVLAVAPQGVDYVLTAFSAGNIGDFAQLVRPFGHITAIDDPAGLDLLPLKAKSISWHWELMFTRPLFTPTDPAQHELLEQAARLVDDGRVRTTATTELGPINAATLREAHALVESSATIGKVVIAGW</sequence>
<dbReference type="InterPro" id="IPR036291">
    <property type="entry name" value="NAD(P)-bd_dom_sf"/>
</dbReference>
<dbReference type="GO" id="GO:0008270">
    <property type="term" value="F:zinc ion binding"/>
    <property type="evidence" value="ECO:0007669"/>
    <property type="project" value="InterPro"/>
</dbReference>
<dbReference type="InterPro" id="IPR013154">
    <property type="entry name" value="ADH-like_N"/>
</dbReference>
<dbReference type="SUPFAM" id="SSF50129">
    <property type="entry name" value="GroES-like"/>
    <property type="match status" value="1"/>
</dbReference>
<keyword evidence="2" id="KW-0560">Oxidoreductase</keyword>
<dbReference type="NCBIfam" id="TIGR02817">
    <property type="entry name" value="adh_fam_1"/>
    <property type="match status" value="1"/>
</dbReference>
<dbReference type="AlphaFoldDB" id="A0A8J3ZM81"/>
<keyword evidence="2" id="KW-0479">Metal-binding</keyword>
<evidence type="ECO:0000256" key="1">
    <source>
        <dbReference type="ARBA" id="ARBA00022857"/>
    </source>
</evidence>
<dbReference type="GO" id="GO:0016491">
    <property type="term" value="F:oxidoreductase activity"/>
    <property type="evidence" value="ECO:0007669"/>
    <property type="project" value="UniProtKB-KW"/>
</dbReference>
<dbReference type="InterPro" id="IPR051603">
    <property type="entry name" value="Zinc-ADH_QOR/CCCR"/>
</dbReference>
<dbReference type="InterPro" id="IPR020843">
    <property type="entry name" value="ER"/>
</dbReference>
<gene>
    <name evidence="4" type="ORF">Vau01_114960</name>
</gene>
<keyword evidence="2" id="KW-0862">Zinc</keyword>